<gene>
    <name evidence="3" type="ORF">J2S06_000369</name>
</gene>
<evidence type="ECO:0008006" key="5">
    <source>
        <dbReference type="Google" id="ProtNLM"/>
    </source>
</evidence>
<feature type="coiled-coil region" evidence="1">
    <location>
        <begin position="331"/>
        <end position="361"/>
    </location>
</feature>
<feature type="transmembrane region" description="Helical" evidence="2">
    <location>
        <begin position="89"/>
        <end position="110"/>
    </location>
</feature>
<keyword evidence="2" id="KW-0472">Membrane</keyword>
<reference evidence="3 4" key="1">
    <citation type="submission" date="2023-07" db="EMBL/GenBank/DDBJ databases">
        <title>Genomic Encyclopedia of Type Strains, Phase IV (KMG-IV): sequencing the most valuable type-strain genomes for metagenomic binning, comparative biology and taxonomic classification.</title>
        <authorList>
            <person name="Goeker M."/>
        </authorList>
    </citation>
    <scope>NUCLEOTIDE SEQUENCE [LARGE SCALE GENOMIC DNA]</scope>
    <source>
        <strain evidence="3 4">DSM 19092</strain>
    </source>
</reference>
<dbReference type="Pfam" id="PF06898">
    <property type="entry name" value="YqfD"/>
    <property type="match status" value="1"/>
</dbReference>
<dbReference type="NCBIfam" id="TIGR02876">
    <property type="entry name" value="spore_yqfD"/>
    <property type="match status" value="1"/>
</dbReference>
<dbReference type="EMBL" id="JAUSTR010000001">
    <property type="protein sequence ID" value="MDQ0161299.1"/>
    <property type="molecule type" value="Genomic_DNA"/>
</dbReference>
<protein>
    <recommendedName>
        <fullName evidence="5">Sporulation protein YqfD</fullName>
    </recommendedName>
</protein>
<keyword evidence="2" id="KW-1133">Transmembrane helix</keyword>
<keyword evidence="2" id="KW-0812">Transmembrane</keyword>
<keyword evidence="1" id="KW-0175">Coiled coil</keyword>
<evidence type="ECO:0000256" key="2">
    <source>
        <dbReference type="SAM" id="Phobius"/>
    </source>
</evidence>
<evidence type="ECO:0000256" key="1">
    <source>
        <dbReference type="SAM" id="Coils"/>
    </source>
</evidence>
<keyword evidence="4" id="KW-1185">Reference proteome</keyword>
<evidence type="ECO:0000313" key="4">
    <source>
        <dbReference type="Proteomes" id="UP001225646"/>
    </source>
</evidence>
<dbReference type="Proteomes" id="UP001225646">
    <property type="component" value="Unassembled WGS sequence"/>
</dbReference>
<name>A0ABT9VK62_9BACI</name>
<evidence type="ECO:0000313" key="3">
    <source>
        <dbReference type="EMBL" id="MDQ0161299.1"/>
    </source>
</evidence>
<sequence>MKNNWIYFFTGTVQVSLTGLGIERFINECIRQGIIIWNVKRHQSGGVSFFIRLSDVHALRKIVKKYECKCSFQKRMGAPFWLKRSYKNVGFVIGIGIFFIITFILSNMIWGIEIKGAEPKTEHLIEKELSKIGLKKGALQFLLPESEQIQAHVMKNVEQISWIGIDLVGTTYYIEVVEKSEPPKMEVSSPRHIVAKKEAVIAKMFVEKGQPMVSINDHVAKGQILVSGLIGDEEHQRLVSAKGEIYGETWYVTTVQVPITSTLQVLTGNRLIKHKLQMGSITLPIWGFQHVEYEQFQKEQTIKPFRFLKWTLPIAYKKEIYYEEEAVTKKYNEKEAKEKGIEIAKKKLKNQLGKRDQIMDEKVLHVMRENGKVKLKILFQVMEDIVETKPIVQGD</sequence>
<dbReference type="RefSeq" id="WP_419151109.1">
    <property type="nucleotide sequence ID" value="NZ_JAUSTR010000001.1"/>
</dbReference>
<dbReference type="PIRSF" id="PIRSF029895">
    <property type="entry name" value="SpoIV"/>
    <property type="match status" value="1"/>
</dbReference>
<accession>A0ABT9VK62</accession>
<organism evidence="3 4">
    <name type="scientific">Aeribacillus alveayuensis</name>
    <dbReference type="NCBI Taxonomy" id="279215"/>
    <lineage>
        <taxon>Bacteria</taxon>
        <taxon>Bacillati</taxon>
        <taxon>Bacillota</taxon>
        <taxon>Bacilli</taxon>
        <taxon>Bacillales</taxon>
        <taxon>Bacillaceae</taxon>
        <taxon>Aeribacillus</taxon>
    </lineage>
</organism>
<proteinExistence type="predicted"/>
<comment type="caution">
    <text evidence="3">The sequence shown here is derived from an EMBL/GenBank/DDBJ whole genome shotgun (WGS) entry which is preliminary data.</text>
</comment>
<dbReference type="InterPro" id="IPR010690">
    <property type="entry name" value="YqfD"/>
</dbReference>